<proteinExistence type="predicted"/>
<reference evidence="2" key="1">
    <citation type="submission" date="2021-03" db="EMBL/GenBank/DDBJ databases">
        <title>Draft genome sequence of rust myrtle Austropuccinia psidii MF-1, a brazilian biotype.</title>
        <authorList>
            <person name="Quecine M.C."/>
            <person name="Pachon D.M.R."/>
            <person name="Bonatelli M.L."/>
            <person name="Correr F.H."/>
            <person name="Franceschini L.M."/>
            <person name="Leite T.F."/>
            <person name="Margarido G.R.A."/>
            <person name="Almeida C.A."/>
            <person name="Ferrarezi J.A."/>
            <person name="Labate C.A."/>
        </authorList>
    </citation>
    <scope>NUCLEOTIDE SEQUENCE</scope>
    <source>
        <strain evidence="2">MF-1</strain>
    </source>
</reference>
<gene>
    <name evidence="2" type="ORF">O181_108610</name>
</gene>
<dbReference type="Proteomes" id="UP000765509">
    <property type="component" value="Unassembled WGS sequence"/>
</dbReference>
<evidence type="ECO:0000256" key="1">
    <source>
        <dbReference type="SAM" id="MobiDB-lite"/>
    </source>
</evidence>
<evidence type="ECO:0000313" key="3">
    <source>
        <dbReference type="Proteomes" id="UP000765509"/>
    </source>
</evidence>
<sequence>MEIQEEAENEHKFILTEEEFPWEGYKNWKPLRNSSSVGHNKNNFRDNFECANQHVKWLEDISKPKKNESEKITDKRSKEKKKTKEETEYFGITQKKKICPSLQAHFGRQYKTSTQKEDWTVWYSIPFFFTRLKLIVPYDSRKSSLQADLHSNFTPKGQFYSKKLDLTHKTMAQAPKGS</sequence>
<dbReference type="EMBL" id="AVOT02083436">
    <property type="protein sequence ID" value="MBW0568895.1"/>
    <property type="molecule type" value="Genomic_DNA"/>
</dbReference>
<organism evidence="2 3">
    <name type="scientific">Austropuccinia psidii MF-1</name>
    <dbReference type="NCBI Taxonomy" id="1389203"/>
    <lineage>
        <taxon>Eukaryota</taxon>
        <taxon>Fungi</taxon>
        <taxon>Dikarya</taxon>
        <taxon>Basidiomycota</taxon>
        <taxon>Pucciniomycotina</taxon>
        <taxon>Pucciniomycetes</taxon>
        <taxon>Pucciniales</taxon>
        <taxon>Sphaerophragmiaceae</taxon>
        <taxon>Austropuccinia</taxon>
    </lineage>
</organism>
<name>A0A9Q3PPR3_9BASI</name>
<evidence type="ECO:0000313" key="2">
    <source>
        <dbReference type="EMBL" id="MBW0568895.1"/>
    </source>
</evidence>
<comment type="caution">
    <text evidence="2">The sequence shown here is derived from an EMBL/GenBank/DDBJ whole genome shotgun (WGS) entry which is preliminary data.</text>
</comment>
<protein>
    <submittedName>
        <fullName evidence="2">Uncharacterized protein</fullName>
    </submittedName>
</protein>
<feature type="region of interest" description="Disordered" evidence="1">
    <location>
        <begin position="66"/>
        <end position="85"/>
    </location>
</feature>
<dbReference type="AlphaFoldDB" id="A0A9Q3PPR3"/>
<accession>A0A9Q3PPR3</accession>
<feature type="non-terminal residue" evidence="2">
    <location>
        <position position="178"/>
    </location>
</feature>
<keyword evidence="3" id="KW-1185">Reference proteome</keyword>